<feature type="transmembrane region" description="Helical" evidence="7">
    <location>
        <begin position="105"/>
        <end position="125"/>
    </location>
</feature>
<comment type="caution">
    <text evidence="9">The sequence shown here is derived from an EMBL/GenBank/DDBJ whole genome shotgun (WGS) entry which is preliminary data.</text>
</comment>
<dbReference type="AlphaFoldDB" id="A0A419I4G3"/>
<dbReference type="GO" id="GO:0043190">
    <property type="term" value="C:ATP-binding cassette (ABC) transporter complex"/>
    <property type="evidence" value="ECO:0007669"/>
    <property type="project" value="TreeGrafter"/>
</dbReference>
<comment type="subcellular location">
    <subcellularLocation>
        <location evidence="7">Cell membrane</location>
        <topology evidence="7">Multi-pass membrane protein</topology>
    </subcellularLocation>
    <subcellularLocation>
        <location evidence="1">Membrane</location>
        <topology evidence="1">Multi-pass membrane protein</topology>
    </subcellularLocation>
</comment>
<keyword evidence="4 7" id="KW-0812">Transmembrane</keyword>
<dbReference type="GO" id="GO:0005275">
    <property type="term" value="F:amine transmembrane transporter activity"/>
    <property type="evidence" value="ECO:0007669"/>
    <property type="project" value="TreeGrafter"/>
</dbReference>
<evidence type="ECO:0000256" key="4">
    <source>
        <dbReference type="ARBA" id="ARBA00022692"/>
    </source>
</evidence>
<dbReference type="PANTHER" id="PTHR47737">
    <property type="entry name" value="GLYCINE BETAINE/PROLINE BETAINE TRANSPORT SYSTEM PERMEASE PROTEIN PROW"/>
    <property type="match status" value="1"/>
</dbReference>
<dbReference type="SUPFAM" id="SSF161098">
    <property type="entry name" value="MetI-like"/>
    <property type="match status" value="1"/>
</dbReference>
<evidence type="ECO:0000313" key="9">
    <source>
        <dbReference type="EMBL" id="RJQ85302.1"/>
    </source>
</evidence>
<organism evidence="9 10">
    <name type="scientific">Amycolatopsis panacis</name>
    <dbReference type="NCBI Taxonomy" id="2340917"/>
    <lineage>
        <taxon>Bacteria</taxon>
        <taxon>Bacillati</taxon>
        <taxon>Actinomycetota</taxon>
        <taxon>Actinomycetes</taxon>
        <taxon>Pseudonocardiales</taxon>
        <taxon>Pseudonocardiaceae</taxon>
        <taxon>Amycolatopsis</taxon>
    </lineage>
</organism>
<evidence type="ECO:0000256" key="1">
    <source>
        <dbReference type="ARBA" id="ARBA00004141"/>
    </source>
</evidence>
<evidence type="ECO:0000256" key="6">
    <source>
        <dbReference type="ARBA" id="ARBA00023136"/>
    </source>
</evidence>
<gene>
    <name evidence="9" type="ORF">D5S19_14080</name>
</gene>
<dbReference type="Pfam" id="PF00528">
    <property type="entry name" value="BPD_transp_1"/>
    <property type="match status" value="1"/>
</dbReference>
<dbReference type="InterPro" id="IPR000515">
    <property type="entry name" value="MetI-like"/>
</dbReference>
<feature type="domain" description="ABC transmembrane type-1" evidence="8">
    <location>
        <begin position="98"/>
        <end position="277"/>
    </location>
</feature>
<dbReference type="GO" id="GO:0015226">
    <property type="term" value="F:carnitine transmembrane transporter activity"/>
    <property type="evidence" value="ECO:0007669"/>
    <property type="project" value="TreeGrafter"/>
</dbReference>
<dbReference type="CDD" id="cd06261">
    <property type="entry name" value="TM_PBP2"/>
    <property type="match status" value="1"/>
</dbReference>
<keyword evidence="10" id="KW-1185">Reference proteome</keyword>
<evidence type="ECO:0000256" key="7">
    <source>
        <dbReference type="RuleBase" id="RU363032"/>
    </source>
</evidence>
<dbReference type="GO" id="GO:0031460">
    <property type="term" value="P:glycine betaine transport"/>
    <property type="evidence" value="ECO:0007669"/>
    <property type="project" value="TreeGrafter"/>
</dbReference>
<dbReference type="PROSITE" id="PS50928">
    <property type="entry name" value="ABC_TM1"/>
    <property type="match status" value="1"/>
</dbReference>
<evidence type="ECO:0000259" key="8">
    <source>
        <dbReference type="PROSITE" id="PS50928"/>
    </source>
</evidence>
<evidence type="ECO:0000256" key="2">
    <source>
        <dbReference type="ARBA" id="ARBA00022448"/>
    </source>
</evidence>
<feature type="transmembrane region" description="Helical" evidence="7">
    <location>
        <begin position="224"/>
        <end position="244"/>
    </location>
</feature>
<evidence type="ECO:0000256" key="3">
    <source>
        <dbReference type="ARBA" id="ARBA00022475"/>
    </source>
</evidence>
<dbReference type="EMBL" id="QZFV01000079">
    <property type="protein sequence ID" value="RJQ85302.1"/>
    <property type="molecule type" value="Genomic_DNA"/>
</dbReference>
<dbReference type="RefSeq" id="WP_120023800.1">
    <property type="nucleotide sequence ID" value="NZ_QZFV01000079.1"/>
</dbReference>
<accession>A0A419I4G3</accession>
<dbReference type="OrthoDB" id="9815258at2"/>
<name>A0A419I4G3_9PSEU</name>
<dbReference type="InterPro" id="IPR035906">
    <property type="entry name" value="MetI-like_sf"/>
</dbReference>
<keyword evidence="3" id="KW-1003">Cell membrane</keyword>
<keyword evidence="5 7" id="KW-1133">Transmembrane helix</keyword>
<dbReference type="Gene3D" id="1.10.3720.10">
    <property type="entry name" value="MetI-like"/>
    <property type="match status" value="1"/>
</dbReference>
<protein>
    <submittedName>
        <fullName evidence="9">Proline/glycine betaine ABC transporter permease</fullName>
    </submittedName>
</protein>
<feature type="transmembrane region" description="Helical" evidence="7">
    <location>
        <begin position="145"/>
        <end position="172"/>
    </location>
</feature>
<dbReference type="FunFam" id="1.10.3720.10:FF:000001">
    <property type="entry name" value="Glycine betaine ABC transporter, permease"/>
    <property type="match status" value="1"/>
</dbReference>
<sequence length="296" mass="31232">MRELFLADGWHVPRIPVGDWFASIVDWLTNNIGPFFDFVDTVVKGAVNGLASGLTWLPSLVLVVIFAALGWWARGWRFGAGSLIGFALVDGLSEMHSAMETLAQVLVAGLVAVLIAVPTGIAAARNESVSRVVKPVLDFMQTLPSFVYLIPVVVFFSIGPVPGVVATVVFALPPGVRLTELGIRQVDPEMVEAGEAFGSPPRRILTEIQIPLAMPSIMAGINQIIMLSLSMVVISGMVGAPGLGAEVYAAVTSLKIGQGFEAGIGVVVLAIYLDRLTSTLGARSAVGRARRRTAAA</sequence>
<feature type="transmembrane region" description="Helical" evidence="7">
    <location>
        <begin position="54"/>
        <end position="73"/>
    </location>
</feature>
<dbReference type="PANTHER" id="PTHR47737:SF1">
    <property type="entry name" value="GLYCINE BETAINE_PROLINE BETAINE TRANSPORT SYSTEM PERMEASE PROTEIN PROW"/>
    <property type="match status" value="1"/>
</dbReference>
<proteinExistence type="inferred from homology"/>
<evidence type="ECO:0000313" key="10">
    <source>
        <dbReference type="Proteomes" id="UP000285112"/>
    </source>
</evidence>
<dbReference type="Proteomes" id="UP000285112">
    <property type="component" value="Unassembled WGS sequence"/>
</dbReference>
<reference evidence="9 10" key="1">
    <citation type="submission" date="2018-09" db="EMBL/GenBank/DDBJ databases">
        <title>YIM PH 21725 draft genome.</title>
        <authorList>
            <person name="Miao C."/>
        </authorList>
    </citation>
    <scope>NUCLEOTIDE SEQUENCE [LARGE SCALE GENOMIC DNA]</scope>
    <source>
        <strain evidence="10">YIM PH21725</strain>
    </source>
</reference>
<comment type="similarity">
    <text evidence="7">Belongs to the binding-protein-dependent transport system permease family.</text>
</comment>
<evidence type="ECO:0000256" key="5">
    <source>
        <dbReference type="ARBA" id="ARBA00022989"/>
    </source>
</evidence>
<dbReference type="GO" id="GO:0015871">
    <property type="term" value="P:choline transport"/>
    <property type="evidence" value="ECO:0007669"/>
    <property type="project" value="TreeGrafter"/>
</dbReference>
<keyword evidence="6 7" id="KW-0472">Membrane</keyword>
<keyword evidence="2 7" id="KW-0813">Transport</keyword>